<dbReference type="Proteomes" id="UP000223759">
    <property type="component" value="Unassembled WGS sequence"/>
</dbReference>
<dbReference type="AlphaFoldDB" id="A0A1R3VMF0"/>
<dbReference type="PIRSF" id="PIRSF028538">
    <property type="entry name" value="DUF1820"/>
    <property type="match status" value="1"/>
</dbReference>
<protein>
    <recommendedName>
        <fullName evidence="3">DUF1820 family protein</fullName>
    </recommendedName>
</protein>
<dbReference type="OrthoDB" id="5641137at2"/>
<proteinExistence type="predicted"/>
<dbReference type="STRING" id="233100.SAMN05216526_0167"/>
<dbReference type="EMBL" id="FTPK01000001">
    <property type="protein sequence ID" value="SIT65716.1"/>
    <property type="molecule type" value="Genomic_DNA"/>
</dbReference>
<dbReference type="RefSeq" id="WP_076754123.1">
    <property type="nucleotide sequence ID" value="NZ_CP023018.1"/>
</dbReference>
<organism evidence="1 2">
    <name type="scientific">Ectothiorhodosinus mongolicus</name>
    <dbReference type="NCBI Taxonomy" id="233100"/>
    <lineage>
        <taxon>Bacteria</taxon>
        <taxon>Pseudomonadati</taxon>
        <taxon>Pseudomonadota</taxon>
        <taxon>Gammaproteobacteria</taxon>
        <taxon>Chromatiales</taxon>
        <taxon>Ectothiorhodospiraceae</taxon>
        <taxon>Ectothiorhodosinus</taxon>
    </lineage>
</organism>
<name>A0A1R3VMF0_9GAMM</name>
<dbReference type="InterPro" id="IPR014949">
    <property type="entry name" value="DUF1820"/>
</dbReference>
<keyword evidence="2" id="KW-1185">Reference proteome</keyword>
<evidence type="ECO:0000313" key="2">
    <source>
        <dbReference type="Proteomes" id="UP000223759"/>
    </source>
</evidence>
<evidence type="ECO:0000313" key="1">
    <source>
        <dbReference type="EMBL" id="SIT65716.1"/>
    </source>
</evidence>
<reference evidence="1 2" key="1">
    <citation type="submission" date="2017-01" db="EMBL/GenBank/DDBJ databases">
        <authorList>
            <person name="Mah S.A."/>
            <person name="Swanson W.J."/>
            <person name="Moy G.W."/>
            <person name="Vacquier V.D."/>
        </authorList>
    </citation>
    <scope>NUCLEOTIDE SEQUENCE [LARGE SCALE GENOMIC DNA]</scope>
    <source>
        <strain evidence="1 2">M9</strain>
    </source>
</reference>
<accession>A0A1R3VMF0</accession>
<sequence length="114" mass="12653">MSKSKSIYKVRFVNQGNVYEVFARKVYASDLMGFVTIEELIFGERSAIVVDPSEEKLKNEFAAVKRSLIPMHAVIRIDEVEKEGPARISELGTNVTAFPANYLPAGTEPTKKGS</sequence>
<evidence type="ECO:0008006" key="3">
    <source>
        <dbReference type="Google" id="ProtNLM"/>
    </source>
</evidence>
<dbReference type="Pfam" id="PF08850">
    <property type="entry name" value="DUF1820"/>
    <property type="match status" value="1"/>
</dbReference>
<gene>
    <name evidence="1" type="ORF">SAMN05216526_0167</name>
</gene>